<gene>
    <name evidence="1" type="ORF">KIPB_007925</name>
</gene>
<sequence length="183" mass="20277">MFAVCVKDARGREYWCRDGGRDWELCTTAKMGWKATPGLCNPSFCIHTEEDDPTHTSMDMIVSANWGGVYDGGQISMVYRGREGVEGSPTPENPCPTGWRRIPFHNYLSGIYGGGVRVPKDSTSPLCLAFIMERGDGRVYVLDNYGDMYWPLNRDLEKGLGGEIKPSGPGGIPCHDPWPVIQL</sequence>
<dbReference type="AlphaFoldDB" id="A0A9K3CZQ9"/>
<proteinExistence type="predicted"/>
<dbReference type="EMBL" id="BDIP01002333">
    <property type="protein sequence ID" value="GIQ86131.1"/>
    <property type="molecule type" value="Genomic_DNA"/>
</dbReference>
<reference evidence="1 2" key="1">
    <citation type="journal article" date="2018" name="PLoS ONE">
        <title>The draft genome of Kipferlia bialata reveals reductive genome evolution in fornicate parasites.</title>
        <authorList>
            <person name="Tanifuji G."/>
            <person name="Takabayashi S."/>
            <person name="Kume K."/>
            <person name="Takagi M."/>
            <person name="Nakayama T."/>
            <person name="Kamikawa R."/>
            <person name="Inagaki Y."/>
            <person name="Hashimoto T."/>
        </authorList>
    </citation>
    <scope>NUCLEOTIDE SEQUENCE [LARGE SCALE GENOMIC DNA]</scope>
    <source>
        <strain evidence="1">NY0173</strain>
    </source>
</reference>
<comment type="caution">
    <text evidence="1">The sequence shown here is derived from an EMBL/GenBank/DDBJ whole genome shotgun (WGS) entry which is preliminary data.</text>
</comment>
<dbReference type="Proteomes" id="UP000265618">
    <property type="component" value="Unassembled WGS sequence"/>
</dbReference>
<keyword evidence="2" id="KW-1185">Reference proteome</keyword>
<evidence type="ECO:0000313" key="2">
    <source>
        <dbReference type="Proteomes" id="UP000265618"/>
    </source>
</evidence>
<protein>
    <submittedName>
        <fullName evidence="1">Uncharacterized protein</fullName>
    </submittedName>
</protein>
<accession>A0A9K3CZQ9</accession>
<name>A0A9K3CZQ9_9EUKA</name>
<organism evidence="1 2">
    <name type="scientific">Kipferlia bialata</name>
    <dbReference type="NCBI Taxonomy" id="797122"/>
    <lineage>
        <taxon>Eukaryota</taxon>
        <taxon>Metamonada</taxon>
        <taxon>Carpediemonas-like organisms</taxon>
        <taxon>Kipferlia</taxon>
    </lineage>
</organism>
<evidence type="ECO:0000313" key="1">
    <source>
        <dbReference type="EMBL" id="GIQ86131.1"/>
    </source>
</evidence>